<keyword evidence="4" id="KW-0732">Signal</keyword>
<accession>A0A8S1DBM2</accession>
<keyword evidence="5 7" id="KW-1133">Transmembrane helix</keyword>
<gene>
    <name evidence="8" type="ORF">CLODIP_2_CD00744</name>
</gene>
<organism evidence="8 9">
    <name type="scientific">Cloeon dipterum</name>
    <dbReference type="NCBI Taxonomy" id="197152"/>
    <lineage>
        <taxon>Eukaryota</taxon>
        <taxon>Metazoa</taxon>
        <taxon>Ecdysozoa</taxon>
        <taxon>Arthropoda</taxon>
        <taxon>Hexapoda</taxon>
        <taxon>Insecta</taxon>
        <taxon>Pterygota</taxon>
        <taxon>Palaeoptera</taxon>
        <taxon>Ephemeroptera</taxon>
        <taxon>Pisciforma</taxon>
        <taxon>Baetidae</taxon>
        <taxon>Cloeon</taxon>
    </lineage>
</organism>
<evidence type="ECO:0008006" key="10">
    <source>
        <dbReference type="Google" id="ProtNLM"/>
    </source>
</evidence>
<dbReference type="GO" id="GO:0098552">
    <property type="term" value="C:side of membrane"/>
    <property type="evidence" value="ECO:0007669"/>
    <property type="project" value="UniProtKB-KW"/>
</dbReference>
<evidence type="ECO:0000256" key="3">
    <source>
        <dbReference type="ARBA" id="ARBA00022692"/>
    </source>
</evidence>
<keyword evidence="7" id="KW-0472">Membrane</keyword>
<evidence type="ECO:0000256" key="1">
    <source>
        <dbReference type="ARBA" id="ARBA00004589"/>
    </source>
</evidence>
<comment type="caution">
    <text evidence="8">The sequence shown here is derived from an EMBL/GenBank/DDBJ whole genome shotgun (WGS) entry which is preliminary data.</text>
</comment>
<reference evidence="8 9" key="1">
    <citation type="submission" date="2020-04" db="EMBL/GenBank/DDBJ databases">
        <authorList>
            <person name="Alioto T."/>
            <person name="Alioto T."/>
            <person name="Gomez Garrido J."/>
        </authorList>
    </citation>
    <scope>NUCLEOTIDE SEQUENCE [LARGE SCALE GENOMIC DNA]</scope>
</reference>
<feature type="transmembrane region" description="Helical" evidence="7">
    <location>
        <begin position="41"/>
        <end position="58"/>
    </location>
</feature>
<dbReference type="PANTHER" id="PTHR33562">
    <property type="entry name" value="ATILLA, ISOFORM B-RELATED-RELATED"/>
    <property type="match status" value="1"/>
</dbReference>
<keyword evidence="2" id="KW-0325">Glycoprotein</keyword>
<evidence type="ECO:0000313" key="9">
    <source>
        <dbReference type="Proteomes" id="UP000494165"/>
    </source>
</evidence>
<dbReference type="Proteomes" id="UP000494165">
    <property type="component" value="Unassembled WGS sequence"/>
</dbReference>
<sequence>YRALAFLISYSTPWRQQGAAAGSENTRFEASIRITPRKMRSILVFCVFLLALQQGLALKCHLCGASPSNSCPDPFNKDLATTCDLPNGRCVKLGVKGIHTRRTCLPVGVTCDDLMNQINMEIPSGNELECKICDSGDFCNAAPRFTATWIALFVGAAAFILSQFY</sequence>
<dbReference type="EMBL" id="CADEPI010000166">
    <property type="protein sequence ID" value="CAB3378495.1"/>
    <property type="molecule type" value="Genomic_DNA"/>
</dbReference>
<keyword evidence="6" id="KW-0449">Lipoprotein</keyword>
<keyword evidence="2" id="KW-0336">GPI-anchor</keyword>
<evidence type="ECO:0000256" key="4">
    <source>
        <dbReference type="ARBA" id="ARBA00022729"/>
    </source>
</evidence>
<name>A0A8S1DBM2_9INSE</name>
<evidence type="ECO:0000256" key="7">
    <source>
        <dbReference type="SAM" id="Phobius"/>
    </source>
</evidence>
<proteinExistence type="predicted"/>
<evidence type="ECO:0000256" key="5">
    <source>
        <dbReference type="ARBA" id="ARBA00022989"/>
    </source>
</evidence>
<dbReference type="InterPro" id="IPR050975">
    <property type="entry name" value="Sleep_regulator"/>
</dbReference>
<evidence type="ECO:0000313" key="8">
    <source>
        <dbReference type="EMBL" id="CAB3378495.1"/>
    </source>
</evidence>
<comment type="subcellular location">
    <subcellularLocation>
        <location evidence="1">Membrane</location>
        <topology evidence="1">Lipid-anchor</topology>
        <topology evidence="1">GPI-anchor</topology>
    </subcellularLocation>
</comment>
<evidence type="ECO:0000256" key="6">
    <source>
        <dbReference type="ARBA" id="ARBA00023288"/>
    </source>
</evidence>
<dbReference type="AlphaFoldDB" id="A0A8S1DBM2"/>
<feature type="non-terminal residue" evidence="8">
    <location>
        <position position="1"/>
    </location>
</feature>
<evidence type="ECO:0000256" key="2">
    <source>
        <dbReference type="ARBA" id="ARBA00022622"/>
    </source>
</evidence>
<keyword evidence="3 7" id="KW-0812">Transmembrane</keyword>
<keyword evidence="9" id="KW-1185">Reference proteome</keyword>
<protein>
    <recommendedName>
        <fullName evidence="10">Protein quiver</fullName>
    </recommendedName>
</protein>